<dbReference type="HOGENOM" id="CLU_1074107_0_0_1"/>
<sequence>MHATRLRRAILRGSLFTTSIQRSKSSGWQAGPQSIKSPIIVQHGLEAACTYEGAQLRKTLVAAPVPKAHSLAVWLQHQVGSHVFGKRGTQGTHAAVSCSFIVDSAPNADAFKACFRRSGAYCYERLIQVIHDHQAVASSSPVDLKVLAYAWLSAVSTSAGLGVLAWRPVFSSEAKLYDGGEQSRLMSRDDADADGSPNSILQSIFYTLEYRSNSLQLQNFVNQCTLQHANDLGNSRRHSRTCAAQSRERKRLREELEAP</sequence>
<dbReference type="KEGG" id="pfj:MYCFIDRAFT_171645"/>
<dbReference type="Proteomes" id="UP000016932">
    <property type="component" value="Unassembled WGS sequence"/>
</dbReference>
<reference evidence="2 3" key="1">
    <citation type="journal article" date="2012" name="PLoS Pathog.">
        <title>Diverse lifestyles and strategies of plant pathogenesis encoded in the genomes of eighteen Dothideomycetes fungi.</title>
        <authorList>
            <person name="Ohm R.A."/>
            <person name="Feau N."/>
            <person name="Henrissat B."/>
            <person name="Schoch C.L."/>
            <person name="Horwitz B.A."/>
            <person name="Barry K.W."/>
            <person name="Condon B.J."/>
            <person name="Copeland A.C."/>
            <person name="Dhillon B."/>
            <person name="Glaser F."/>
            <person name="Hesse C.N."/>
            <person name="Kosti I."/>
            <person name="LaButti K."/>
            <person name="Lindquist E.A."/>
            <person name="Lucas S."/>
            <person name="Salamov A.A."/>
            <person name="Bradshaw R.E."/>
            <person name="Ciuffetti L."/>
            <person name="Hamelin R.C."/>
            <person name="Kema G.H.J."/>
            <person name="Lawrence C."/>
            <person name="Scott J.A."/>
            <person name="Spatafora J.W."/>
            <person name="Turgeon B.G."/>
            <person name="de Wit P.J.G.M."/>
            <person name="Zhong S."/>
            <person name="Goodwin S.B."/>
            <person name="Grigoriev I.V."/>
        </authorList>
    </citation>
    <scope>NUCLEOTIDE SEQUENCE [LARGE SCALE GENOMIC DNA]</scope>
    <source>
        <strain evidence="2 3">CIRAD86</strain>
    </source>
</reference>
<keyword evidence="3" id="KW-1185">Reference proteome</keyword>
<dbReference type="GeneID" id="19332672"/>
<dbReference type="VEuPathDB" id="FungiDB:MYCFIDRAFT_171645"/>
<accession>M3AMH7</accession>
<feature type="region of interest" description="Disordered" evidence="1">
    <location>
        <begin position="233"/>
        <end position="259"/>
    </location>
</feature>
<dbReference type="EMBL" id="KB446556">
    <property type="protein sequence ID" value="EME85766.1"/>
    <property type="molecule type" value="Genomic_DNA"/>
</dbReference>
<evidence type="ECO:0000313" key="3">
    <source>
        <dbReference type="Proteomes" id="UP000016932"/>
    </source>
</evidence>
<proteinExistence type="predicted"/>
<evidence type="ECO:0000313" key="2">
    <source>
        <dbReference type="EMBL" id="EME85766.1"/>
    </source>
</evidence>
<gene>
    <name evidence="2" type="ORF">MYCFIDRAFT_171645</name>
</gene>
<protein>
    <submittedName>
        <fullName evidence="2">Uncharacterized protein</fullName>
    </submittedName>
</protein>
<dbReference type="AlphaFoldDB" id="M3AMH7"/>
<evidence type="ECO:0000256" key="1">
    <source>
        <dbReference type="SAM" id="MobiDB-lite"/>
    </source>
</evidence>
<name>M3AMH7_PSEFD</name>
<organism evidence="2 3">
    <name type="scientific">Pseudocercospora fijiensis (strain CIRAD86)</name>
    <name type="common">Black leaf streak disease fungus</name>
    <name type="synonym">Mycosphaerella fijiensis</name>
    <dbReference type="NCBI Taxonomy" id="383855"/>
    <lineage>
        <taxon>Eukaryota</taxon>
        <taxon>Fungi</taxon>
        <taxon>Dikarya</taxon>
        <taxon>Ascomycota</taxon>
        <taxon>Pezizomycotina</taxon>
        <taxon>Dothideomycetes</taxon>
        <taxon>Dothideomycetidae</taxon>
        <taxon>Mycosphaerellales</taxon>
        <taxon>Mycosphaerellaceae</taxon>
        <taxon>Pseudocercospora</taxon>
    </lineage>
</organism>
<dbReference type="RefSeq" id="XP_007923264.1">
    <property type="nucleotide sequence ID" value="XM_007925073.1"/>
</dbReference>